<dbReference type="Pfam" id="PF03808">
    <property type="entry name" value="Glyco_tran_WecG"/>
    <property type="match status" value="1"/>
</dbReference>
<organism evidence="3 4">
    <name type="scientific">Methylorubrum podarium</name>
    <dbReference type="NCBI Taxonomy" id="200476"/>
    <lineage>
        <taxon>Bacteria</taxon>
        <taxon>Pseudomonadati</taxon>
        <taxon>Pseudomonadota</taxon>
        <taxon>Alphaproteobacteria</taxon>
        <taxon>Hyphomicrobiales</taxon>
        <taxon>Methylobacteriaceae</taxon>
        <taxon>Methylorubrum</taxon>
    </lineage>
</organism>
<accession>A0ABV1QTV2</accession>
<dbReference type="InterPro" id="IPR004629">
    <property type="entry name" value="WecG_TagA_CpsF"/>
</dbReference>
<evidence type="ECO:0000256" key="1">
    <source>
        <dbReference type="ARBA" id="ARBA00022676"/>
    </source>
</evidence>
<evidence type="ECO:0000256" key="2">
    <source>
        <dbReference type="ARBA" id="ARBA00022679"/>
    </source>
</evidence>
<dbReference type="CDD" id="cd06533">
    <property type="entry name" value="Glyco_transf_WecG_TagA"/>
    <property type="match status" value="1"/>
</dbReference>
<keyword evidence="4" id="KW-1185">Reference proteome</keyword>
<evidence type="ECO:0000313" key="3">
    <source>
        <dbReference type="EMBL" id="MER2252844.1"/>
    </source>
</evidence>
<keyword evidence="1" id="KW-0328">Glycosyltransferase</keyword>
<name>A0ABV1QTV2_9HYPH</name>
<dbReference type="PANTHER" id="PTHR34136:SF1">
    <property type="entry name" value="UDP-N-ACETYL-D-MANNOSAMINURONIC ACID TRANSFERASE"/>
    <property type="match status" value="1"/>
</dbReference>
<sequence>MSQTTLDRAASKPPELRMLGYRFHPLRKAELLDFLFADRTSGQQVVLAGANLHGLYMYERVPEYRALLSRPEVKVIVDGMPVIWLLRLFGKPVVPQQRTTWADWFEDALERAGREGRRVFVLGHTQAVLDTGLEEARRRWPDLAIEGRNGFFDLDDPEACRAVLDDIRTSRPDLLVVGMSMPRQEIFVERYLAEIDVPVVGLGGAAFAYFAGDQVTPPRWLGWLGFEWAYRLFKDPRRLAARYLVEPFGLAWVLGGRLLRERRRKGGRRPPVEAVSRTGGSYRSD</sequence>
<gene>
    <name evidence="3" type="ORF">ABS772_23265</name>
</gene>
<dbReference type="PANTHER" id="PTHR34136">
    <property type="match status" value="1"/>
</dbReference>
<reference evidence="3 4" key="1">
    <citation type="submission" date="2024-06" db="EMBL/GenBank/DDBJ databases">
        <authorList>
            <person name="Campbell A.G."/>
        </authorList>
    </citation>
    <scope>NUCLEOTIDE SEQUENCE [LARGE SCALE GENOMIC DNA]</scope>
    <source>
        <strain evidence="3 4">EM12</strain>
    </source>
</reference>
<proteinExistence type="predicted"/>
<dbReference type="RefSeq" id="WP_238255244.1">
    <property type="nucleotide sequence ID" value="NZ_BPRD01000149.1"/>
</dbReference>
<keyword evidence="2" id="KW-0808">Transferase</keyword>
<dbReference type="NCBIfam" id="TIGR00696">
    <property type="entry name" value="wecG_tagA_cpsF"/>
    <property type="match status" value="1"/>
</dbReference>
<evidence type="ECO:0000313" key="4">
    <source>
        <dbReference type="Proteomes" id="UP001480955"/>
    </source>
</evidence>
<dbReference type="EMBL" id="JBELQE010000122">
    <property type="protein sequence ID" value="MER2252844.1"/>
    <property type="molecule type" value="Genomic_DNA"/>
</dbReference>
<protein>
    <submittedName>
        <fullName evidence="3">WecB/TagA/CpsF family glycosyltransferase</fullName>
    </submittedName>
</protein>
<comment type="caution">
    <text evidence="3">The sequence shown here is derived from an EMBL/GenBank/DDBJ whole genome shotgun (WGS) entry which is preliminary data.</text>
</comment>
<dbReference type="Proteomes" id="UP001480955">
    <property type="component" value="Unassembled WGS sequence"/>
</dbReference>